<proteinExistence type="predicted"/>
<evidence type="ECO:0000313" key="1">
    <source>
        <dbReference type="EMBL" id="KAB0367848.1"/>
    </source>
</evidence>
<evidence type="ECO:0000313" key="2">
    <source>
        <dbReference type="Proteomes" id="UP000326062"/>
    </source>
</evidence>
<sequence length="42" mass="4384">MADEARVSRWYFGGLASCGAACCTHPLDLLKSFVAPGSPQGL</sequence>
<protein>
    <recommendedName>
        <fullName evidence="3">Mitochondrial dicarboxylate carrier</fullName>
    </recommendedName>
</protein>
<keyword evidence="2" id="KW-1185">Reference proteome</keyword>
<dbReference type="AlphaFoldDB" id="A0A5N3X3Y5"/>
<dbReference type="EMBL" id="VCEB01000019">
    <property type="protein sequence ID" value="KAB0367848.1"/>
    <property type="molecule type" value="Genomic_DNA"/>
</dbReference>
<reference evidence="1 2" key="1">
    <citation type="submission" date="2019-06" db="EMBL/GenBank/DDBJ databases">
        <title>Discovery of a novel chromosome fission-fusion reversal in muntjac.</title>
        <authorList>
            <person name="Mudd A.B."/>
            <person name="Bredeson J.V."/>
            <person name="Baum R."/>
            <person name="Hockemeyer D."/>
            <person name="Rokhsar D.S."/>
        </authorList>
    </citation>
    <scope>NUCLEOTIDE SEQUENCE [LARGE SCALE GENOMIC DNA]</scope>
    <source>
        <strain evidence="1">UCam_UCB_Mr</strain>
        <tissue evidence="1">Fibroblast cell line</tissue>
    </source>
</reference>
<accession>A0A5N3X3Y5</accession>
<organism evidence="1 2">
    <name type="scientific">Muntiacus reevesi</name>
    <name type="common">Reeves' muntjac</name>
    <name type="synonym">Cervus reevesi</name>
    <dbReference type="NCBI Taxonomy" id="9886"/>
    <lineage>
        <taxon>Eukaryota</taxon>
        <taxon>Metazoa</taxon>
        <taxon>Chordata</taxon>
        <taxon>Craniata</taxon>
        <taxon>Vertebrata</taxon>
        <taxon>Euteleostomi</taxon>
        <taxon>Mammalia</taxon>
        <taxon>Eutheria</taxon>
        <taxon>Laurasiatheria</taxon>
        <taxon>Artiodactyla</taxon>
        <taxon>Ruminantia</taxon>
        <taxon>Pecora</taxon>
        <taxon>Cervidae</taxon>
        <taxon>Muntiacinae</taxon>
        <taxon>Muntiacus</taxon>
    </lineage>
</organism>
<comment type="caution">
    <text evidence="1">The sequence shown here is derived from an EMBL/GenBank/DDBJ whole genome shotgun (WGS) entry which is preliminary data.</text>
</comment>
<evidence type="ECO:0008006" key="3">
    <source>
        <dbReference type="Google" id="ProtNLM"/>
    </source>
</evidence>
<gene>
    <name evidence="1" type="ORF">FD755_021172</name>
</gene>
<dbReference type="Proteomes" id="UP000326062">
    <property type="component" value="Chromosome 17"/>
</dbReference>
<name>A0A5N3X3Y5_MUNRE</name>